<feature type="transmembrane region" description="Helical" evidence="2">
    <location>
        <begin position="42"/>
        <end position="64"/>
    </location>
</feature>
<proteinExistence type="predicted"/>
<feature type="transmembrane region" description="Helical" evidence="2">
    <location>
        <begin position="102"/>
        <end position="131"/>
    </location>
</feature>
<gene>
    <name evidence="3" type="ORF">I6H47_12765</name>
</gene>
<evidence type="ECO:0000256" key="2">
    <source>
        <dbReference type="SAM" id="Phobius"/>
    </source>
</evidence>
<accession>A0A7T3ZXV6</accession>
<protein>
    <submittedName>
        <fullName evidence="3">Uncharacterized protein</fullName>
    </submittedName>
</protein>
<feature type="transmembrane region" description="Helical" evidence="2">
    <location>
        <begin position="71"/>
        <end position="90"/>
    </location>
</feature>
<dbReference type="AlphaFoldDB" id="A0A7T3ZXV6"/>
<feature type="transmembrane region" description="Helical" evidence="2">
    <location>
        <begin position="7"/>
        <end position="30"/>
    </location>
</feature>
<reference evidence="3 4" key="1">
    <citation type="submission" date="2020-12" db="EMBL/GenBank/DDBJ databases">
        <title>FDA dAtabase for Regulatory Grade micrObial Sequences (FDA-ARGOS): Supporting development and validation of Infectious Disease Dx tests.</title>
        <authorList>
            <person name="Sproer C."/>
            <person name="Gronow S."/>
            <person name="Severitt S."/>
            <person name="Schroder I."/>
            <person name="Tallon L."/>
            <person name="Sadzewicz L."/>
            <person name="Zhao X."/>
            <person name="Boylan J."/>
            <person name="Ott S."/>
            <person name="Bowen H."/>
            <person name="Vavikolanu K."/>
            <person name="Mehta A."/>
            <person name="Aluvathingal J."/>
            <person name="Nadendla S."/>
            <person name="Lowell S."/>
            <person name="Myers T."/>
            <person name="Yan Y."/>
            <person name="Sichtig H."/>
        </authorList>
    </citation>
    <scope>NUCLEOTIDE SEQUENCE [LARGE SCALE GENOMIC DNA]</scope>
    <source>
        <strain evidence="3 4">FDAARGOS_990</strain>
    </source>
</reference>
<keyword evidence="2" id="KW-0812">Transmembrane</keyword>
<keyword evidence="2" id="KW-1133">Transmembrane helix</keyword>
<feature type="compositionally biased region" description="Polar residues" evidence="1">
    <location>
        <begin position="155"/>
        <end position="165"/>
    </location>
</feature>
<feature type="region of interest" description="Disordered" evidence="1">
    <location>
        <begin position="138"/>
        <end position="165"/>
    </location>
</feature>
<sequence>MRHARALRILGISLTVLVLVERIVFTTLFVEPFGNGAGTEAVGTWLLAFLLGAGPFLVLLIVLAIARPAGLIWWAAVVFTVLAGAFGIVFDVEMLTLDDPLAGLGLFVLAVVLWAALAVVGLVVGVVAVLLHRRRDRAPRPGDRAPGPADRATRPTPTGNSFDTE</sequence>
<evidence type="ECO:0000313" key="3">
    <source>
        <dbReference type="EMBL" id="QQB13663.1"/>
    </source>
</evidence>
<evidence type="ECO:0000256" key="1">
    <source>
        <dbReference type="SAM" id="MobiDB-lite"/>
    </source>
</evidence>
<evidence type="ECO:0000313" key="4">
    <source>
        <dbReference type="Proteomes" id="UP000595374"/>
    </source>
</evidence>
<dbReference type="EMBL" id="CP065989">
    <property type="protein sequence ID" value="QQB13663.1"/>
    <property type="molecule type" value="Genomic_DNA"/>
</dbReference>
<keyword evidence="2" id="KW-0472">Membrane</keyword>
<name>A0A7T3ZXV6_9MICO</name>
<dbReference type="Proteomes" id="UP000595374">
    <property type="component" value="Chromosome"/>
</dbReference>
<organism evidence="3 4">
    <name type="scientific">Brevibacterium casei</name>
    <dbReference type="NCBI Taxonomy" id="33889"/>
    <lineage>
        <taxon>Bacteria</taxon>
        <taxon>Bacillati</taxon>
        <taxon>Actinomycetota</taxon>
        <taxon>Actinomycetes</taxon>
        <taxon>Micrococcales</taxon>
        <taxon>Brevibacteriaceae</taxon>
        <taxon>Brevibacterium</taxon>
    </lineage>
</organism>
<dbReference type="RefSeq" id="WP_198498837.1">
    <property type="nucleotide sequence ID" value="NZ_CP065989.1"/>
</dbReference>